<dbReference type="Pfam" id="PF15868">
    <property type="entry name" value="MBF2"/>
    <property type="match status" value="1"/>
</dbReference>
<dbReference type="InterPro" id="IPR031734">
    <property type="entry name" value="MBF2"/>
</dbReference>
<organism evidence="2 3">
    <name type="scientific">Lucilia cuprina</name>
    <name type="common">Green bottle fly</name>
    <name type="synonym">Australian sheep blowfly</name>
    <dbReference type="NCBI Taxonomy" id="7375"/>
    <lineage>
        <taxon>Eukaryota</taxon>
        <taxon>Metazoa</taxon>
        <taxon>Ecdysozoa</taxon>
        <taxon>Arthropoda</taxon>
        <taxon>Hexapoda</taxon>
        <taxon>Insecta</taxon>
        <taxon>Pterygota</taxon>
        <taxon>Neoptera</taxon>
        <taxon>Endopterygota</taxon>
        <taxon>Diptera</taxon>
        <taxon>Brachycera</taxon>
        <taxon>Muscomorpha</taxon>
        <taxon>Oestroidea</taxon>
        <taxon>Calliphoridae</taxon>
        <taxon>Luciliinae</taxon>
        <taxon>Lucilia</taxon>
    </lineage>
</organism>
<feature type="signal peptide" evidence="1">
    <location>
        <begin position="1"/>
        <end position="22"/>
    </location>
</feature>
<reference evidence="2 3" key="1">
    <citation type="journal article" date="2015" name="Nat. Commun.">
        <title>Lucilia cuprina genome unlocks parasitic fly biology to underpin future interventions.</title>
        <authorList>
            <person name="Anstead C.A."/>
            <person name="Korhonen P.K."/>
            <person name="Young N.D."/>
            <person name="Hall R.S."/>
            <person name="Jex A.R."/>
            <person name="Murali S.C."/>
            <person name="Hughes D.S."/>
            <person name="Lee S.F."/>
            <person name="Perry T."/>
            <person name="Stroehlein A.J."/>
            <person name="Ansell B.R."/>
            <person name="Breugelmans B."/>
            <person name="Hofmann A."/>
            <person name="Qu J."/>
            <person name="Dugan S."/>
            <person name="Lee S.L."/>
            <person name="Chao H."/>
            <person name="Dinh H."/>
            <person name="Han Y."/>
            <person name="Doddapaneni H.V."/>
            <person name="Worley K.C."/>
            <person name="Muzny D.M."/>
            <person name="Ioannidis P."/>
            <person name="Waterhouse R.M."/>
            <person name="Zdobnov E.M."/>
            <person name="James P.J."/>
            <person name="Bagnall N.H."/>
            <person name="Kotze A.C."/>
            <person name="Gibbs R.A."/>
            <person name="Richards S."/>
            <person name="Batterham P."/>
            <person name="Gasser R.B."/>
        </authorList>
    </citation>
    <scope>NUCLEOTIDE SEQUENCE [LARGE SCALE GENOMIC DNA]</scope>
    <source>
        <strain evidence="2 3">LS</strain>
        <tissue evidence="2">Full body</tissue>
    </source>
</reference>
<gene>
    <name evidence="2" type="ORF">FF38_08133</name>
</gene>
<evidence type="ECO:0000313" key="3">
    <source>
        <dbReference type="Proteomes" id="UP000037069"/>
    </source>
</evidence>
<dbReference type="EMBL" id="JRES01001065">
    <property type="protein sequence ID" value="KNC25840.1"/>
    <property type="molecule type" value="Genomic_DNA"/>
</dbReference>
<evidence type="ECO:0000256" key="1">
    <source>
        <dbReference type="SAM" id="SignalP"/>
    </source>
</evidence>
<dbReference type="OrthoDB" id="8010799at2759"/>
<dbReference type="Proteomes" id="UP000037069">
    <property type="component" value="Unassembled WGS sequence"/>
</dbReference>
<feature type="chain" id="PRO_5005535676" evidence="1">
    <location>
        <begin position="23"/>
        <end position="150"/>
    </location>
</feature>
<protein>
    <submittedName>
        <fullName evidence="2">Uncharacterized protein</fullName>
    </submittedName>
</protein>
<sequence length="150" mass="16988">MTRSEALTIKIILWTLFLQSLGASHNKNFLRAQLTGRNLYEQYTLGQTENGAKIIYTYQYTQKFDEQQPEILLDFNYPEKAVENDNEAEIDSFVTITQLQLYVNAEDGATTQAYVTAGGIGENNISLQIVANNSNLLNYMLVIYGTTKDK</sequence>
<proteinExistence type="predicted"/>
<evidence type="ECO:0000313" key="2">
    <source>
        <dbReference type="EMBL" id="KNC25840.1"/>
    </source>
</evidence>
<keyword evidence="1" id="KW-0732">Signal</keyword>
<dbReference type="AlphaFoldDB" id="A0A0L0C0J9"/>
<dbReference type="OMA" id="TIKIILW"/>
<accession>A0A0L0C0J9</accession>
<keyword evidence="3" id="KW-1185">Reference proteome</keyword>
<name>A0A0L0C0J9_LUCCU</name>
<comment type="caution">
    <text evidence="2">The sequence shown here is derived from an EMBL/GenBank/DDBJ whole genome shotgun (WGS) entry which is preliminary data.</text>
</comment>